<dbReference type="EMBL" id="WOCE01000006">
    <property type="protein sequence ID" value="KAE9611442.1"/>
    <property type="molecule type" value="Genomic_DNA"/>
</dbReference>
<evidence type="ECO:0000256" key="1">
    <source>
        <dbReference type="ARBA" id="ARBA00004123"/>
    </source>
</evidence>
<dbReference type="OrthoDB" id="780709at2759"/>
<evidence type="ECO:0000256" key="8">
    <source>
        <dbReference type="SAM" id="MobiDB-lite"/>
    </source>
</evidence>
<dbReference type="InterPro" id="IPR036236">
    <property type="entry name" value="Znf_C2H2_sf"/>
</dbReference>
<gene>
    <name evidence="9" type="ORF">Lalb_Chr06g0162521</name>
</gene>
<keyword evidence="7" id="KW-0539">Nucleus</keyword>
<evidence type="ECO:0000313" key="10">
    <source>
        <dbReference type="Proteomes" id="UP000447434"/>
    </source>
</evidence>
<evidence type="ECO:0000256" key="3">
    <source>
        <dbReference type="ARBA" id="ARBA00022771"/>
    </source>
</evidence>
<proteinExistence type="predicted"/>
<dbReference type="GO" id="GO:0005634">
    <property type="term" value="C:nucleus"/>
    <property type="evidence" value="ECO:0007669"/>
    <property type="project" value="UniProtKB-SubCell"/>
</dbReference>
<dbReference type="InterPro" id="IPR052426">
    <property type="entry name" value="Plant_dev_regulator"/>
</dbReference>
<evidence type="ECO:0000256" key="5">
    <source>
        <dbReference type="ARBA" id="ARBA00023015"/>
    </source>
</evidence>
<feature type="region of interest" description="Disordered" evidence="8">
    <location>
        <begin position="1"/>
        <end position="21"/>
    </location>
</feature>
<dbReference type="InterPro" id="IPR013087">
    <property type="entry name" value="Znf_C2H2_type"/>
</dbReference>
<dbReference type="PROSITE" id="PS50157">
    <property type="entry name" value="ZINC_FINGER_C2H2_2"/>
    <property type="match status" value="1"/>
</dbReference>
<dbReference type="Gene3D" id="3.30.160.60">
    <property type="entry name" value="Classic Zinc Finger"/>
    <property type="match status" value="1"/>
</dbReference>
<keyword evidence="2" id="KW-0479">Metal-binding</keyword>
<dbReference type="SUPFAM" id="SSF57667">
    <property type="entry name" value="beta-beta-alpha zinc fingers"/>
    <property type="match status" value="1"/>
</dbReference>
<name>A0A6A5NF59_LUPAL</name>
<evidence type="ECO:0000256" key="2">
    <source>
        <dbReference type="ARBA" id="ARBA00022723"/>
    </source>
</evidence>
<dbReference type="AlphaFoldDB" id="A0A6A5NF59"/>
<dbReference type="PANTHER" id="PTHR45801">
    <property type="entry name" value="OS07G0101800 PROTEIN"/>
    <property type="match status" value="1"/>
</dbReference>
<keyword evidence="5" id="KW-0805">Transcription regulation</keyword>
<protein>
    <submittedName>
        <fullName evidence="9">Putative transcription factor C2H2 family</fullName>
    </submittedName>
</protein>
<dbReference type="PROSITE" id="PS00028">
    <property type="entry name" value="ZINC_FINGER_C2H2_1"/>
    <property type="match status" value="1"/>
</dbReference>
<keyword evidence="4" id="KW-0862">Zinc</keyword>
<evidence type="ECO:0000256" key="6">
    <source>
        <dbReference type="ARBA" id="ARBA00023163"/>
    </source>
</evidence>
<comment type="caution">
    <text evidence="9">The sequence shown here is derived from an EMBL/GenBank/DDBJ whole genome shotgun (WGS) entry which is preliminary data.</text>
</comment>
<evidence type="ECO:0000256" key="4">
    <source>
        <dbReference type="ARBA" id="ARBA00022833"/>
    </source>
</evidence>
<dbReference type="Proteomes" id="UP000447434">
    <property type="component" value="Chromosome 6"/>
</dbReference>
<dbReference type="PANTHER" id="PTHR45801:SF117">
    <property type="entry name" value="OS07G0417400 PROTEIN"/>
    <property type="match status" value="1"/>
</dbReference>
<keyword evidence="3" id="KW-0863">Zinc-finger</keyword>
<feature type="region of interest" description="Disordered" evidence="8">
    <location>
        <begin position="163"/>
        <end position="184"/>
    </location>
</feature>
<reference evidence="10" key="1">
    <citation type="journal article" date="2020" name="Nat. Commun.">
        <title>Genome sequence of the cluster root forming white lupin.</title>
        <authorList>
            <person name="Hufnagel B."/>
            <person name="Marques A."/>
            <person name="Soriano A."/>
            <person name="Marques L."/>
            <person name="Divol F."/>
            <person name="Doumas P."/>
            <person name="Sallet E."/>
            <person name="Mancinotti D."/>
            <person name="Carrere S."/>
            <person name="Marande W."/>
            <person name="Arribat S."/>
            <person name="Keller J."/>
            <person name="Huneau C."/>
            <person name="Blein T."/>
            <person name="Aime D."/>
            <person name="Laguerre M."/>
            <person name="Taylor J."/>
            <person name="Schubert V."/>
            <person name="Nelson M."/>
            <person name="Geu-Flores F."/>
            <person name="Crespi M."/>
            <person name="Gallardo-Guerrero K."/>
            <person name="Delaux P.-M."/>
            <person name="Salse J."/>
            <person name="Berges H."/>
            <person name="Guyot R."/>
            <person name="Gouzy J."/>
            <person name="Peret B."/>
        </authorList>
    </citation>
    <scope>NUCLEOTIDE SEQUENCE [LARGE SCALE GENOMIC DNA]</scope>
    <source>
        <strain evidence="10">cv. Amiga</strain>
    </source>
</reference>
<keyword evidence="10" id="KW-1185">Reference proteome</keyword>
<organism evidence="9 10">
    <name type="scientific">Lupinus albus</name>
    <name type="common">White lupine</name>
    <name type="synonym">Lupinus termis</name>
    <dbReference type="NCBI Taxonomy" id="3870"/>
    <lineage>
        <taxon>Eukaryota</taxon>
        <taxon>Viridiplantae</taxon>
        <taxon>Streptophyta</taxon>
        <taxon>Embryophyta</taxon>
        <taxon>Tracheophyta</taxon>
        <taxon>Spermatophyta</taxon>
        <taxon>Magnoliopsida</taxon>
        <taxon>eudicotyledons</taxon>
        <taxon>Gunneridae</taxon>
        <taxon>Pentapetalae</taxon>
        <taxon>rosids</taxon>
        <taxon>fabids</taxon>
        <taxon>Fabales</taxon>
        <taxon>Fabaceae</taxon>
        <taxon>Papilionoideae</taxon>
        <taxon>50 kb inversion clade</taxon>
        <taxon>genistoids sensu lato</taxon>
        <taxon>core genistoids</taxon>
        <taxon>Genisteae</taxon>
        <taxon>Lupinus</taxon>
    </lineage>
</organism>
<dbReference type="GO" id="GO:0008270">
    <property type="term" value="F:zinc ion binding"/>
    <property type="evidence" value="ECO:0007669"/>
    <property type="project" value="UniProtKB-KW"/>
</dbReference>
<feature type="compositionally biased region" description="Low complexity" evidence="8">
    <location>
        <begin position="1"/>
        <end position="15"/>
    </location>
</feature>
<keyword evidence="6" id="KW-0804">Transcription</keyword>
<comment type="subcellular location">
    <subcellularLocation>
        <location evidence="1">Nucleus</location>
    </subcellularLocation>
</comment>
<sequence length="184" mass="20761">MELSYPSEEYSISSSEETDDMGTGRSYECFFCKRGFTTAQALGGHMNIHRKDRANNNKVKPNFLPSSSSKVVDDNNYSDLGFYSPIPTHLVAGGNNNNDNTCYFSTITPDLEVDTTDNNYHQFYFPSHTCGIRPSSNLGNHKDRRHLFGQEWSQSLSLYTNSDKIEDNTEEGGLDLELRLGQHP</sequence>
<evidence type="ECO:0000313" key="9">
    <source>
        <dbReference type="EMBL" id="KAE9611442.1"/>
    </source>
</evidence>
<evidence type="ECO:0000256" key="7">
    <source>
        <dbReference type="ARBA" id="ARBA00023242"/>
    </source>
</evidence>
<accession>A0A6A5NF59</accession>